<proteinExistence type="predicted"/>
<organism evidence="2 3">
    <name type="scientific">Tilletiaria anomala (strain ATCC 24038 / CBS 436.72 / UBC 951)</name>
    <dbReference type="NCBI Taxonomy" id="1037660"/>
    <lineage>
        <taxon>Eukaryota</taxon>
        <taxon>Fungi</taxon>
        <taxon>Dikarya</taxon>
        <taxon>Basidiomycota</taxon>
        <taxon>Ustilaginomycotina</taxon>
        <taxon>Exobasidiomycetes</taxon>
        <taxon>Georgefischeriales</taxon>
        <taxon>Tilletiariaceae</taxon>
        <taxon>Tilletiaria</taxon>
    </lineage>
</organism>
<evidence type="ECO:0000256" key="1">
    <source>
        <dbReference type="SAM" id="MobiDB-lite"/>
    </source>
</evidence>
<feature type="compositionally biased region" description="Polar residues" evidence="1">
    <location>
        <begin position="467"/>
        <end position="486"/>
    </location>
</feature>
<feature type="compositionally biased region" description="Low complexity" evidence="1">
    <location>
        <begin position="24"/>
        <end position="47"/>
    </location>
</feature>
<feature type="region of interest" description="Disordered" evidence="1">
    <location>
        <begin position="464"/>
        <end position="486"/>
    </location>
</feature>
<dbReference type="EMBL" id="JMSN01000110">
    <property type="protein sequence ID" value="KDN39021.1"/>
    <property type="molecule type" value="Genomic_DNA"/>
</dbReference>
<keyword evidence="3" id="KW-1185">Reference proteome</keyword>
<comment type="caution">
    <text evidence="2">The sequence shown here is derived from an EMBL/GenBank/DDBJ whole genome shotgun (WGS) entry which is preliminary data.</text>
</comment>
<feature type="compositionally biased region" description="Polar residues" evidence="1">
    <location>
        <begin position="150"/>
        <end position="159"/>
    </location>
</feature>
<feature type="compositionally biased region" description="Basic and acidic residues" evidence="1">
    <location>
        <begin position="1"/>
        <end position="16"/>
    </location>
</feature>
<dbReference type="Proteomes" id="UP000027361">
    <property type="component" value="Unassembled WGS sequence"/>
</dbReference>
<dbReference type="AlphaFoldDB" id="A0A066VC24"/>
<dbReference type="RefSeq" id="XP_013240907.1">
    <property type="nucleotide sequence ID" value="XM_013385453.1"/>
</dbReference>
<feature type="region of interest" description="Disordered" evidence="1">
    <location>
        <begin position="506"/>
        <end position="547"/>
    </location>
</feature>
<name>A0A066VC24_TILAU</name>
<feature type="compositionally biased region" description="Low complexity" evidence="1">
    <location>
        <begin position="175"/>
        <end position="189"/>
    </location>
</feature>
<dbReference type="HOGENOM" id="CLU_339530_0_0_1"/>
<protein>
    <submittedName>
        <fullName evidence="2">Uncharacterized protein</fullName>
    </submittedName>
</protein>
<accession>A0A066VC24</accession>
<dbReference type="InParanoid" id="A0A066VC24"/>
<reference evidence="2 3" key="1">
    <citation type="submission" date="2014-05" db="EMBL/GenBank/DDBJ databases">
        <title>Draft genome sequence of a rare smut relative, Tilletiaria anomala UBC 951.</title>
        <authorList>
            <consortium name="DOE Joint Genome Institute"/>
            <person name="Toome M."/>
            <person name="Kuo A."/>
            <person name="Henrissat B."/>
            <person name="Lipzen A."/>
            <person name="Tritt A."/>
            <person name="Yoshinaga Y."/>
            <person name="Zane M."/>
            <person name="Barry K."/>
            <person name="Grigoriev I.V."/>
            <person name="Spatafora J.W."/>
            <person name="Aimea M.C."/>
        </authorList>
    </citation>
    <scope>NUCLEOTIDE SEQUENCE [LARGE SCALE GENOMIC DNA]</scope>
    <source>
        <strain evidence="2 3">UBC 951</strain>
    </source>
</reference>
<evidence type="ECO:0000313" key="3">
    <source>
        <dbReference type="Proteomes" id="UP000027361"/>
    </source>
</evidence>
<feature type="region of interest" description="Disordered" evidence="1">
    <location>
        <begin position="738"/>
        <end position="777"/>
    </location>
</feature>
<feature type="region of interest" description="Disordered" evidence="1">
    <location>
        <begin position="1"/>
        <end position="399"/>
    </location>
</feature>
<sequence length="837" mass="88651">MADPSKEKPWRADPLSRRKSTAPNTTNAASGPASTTPSGTPKSSKTGVRFSLSRNSLSQEKMKSTKTTAVSQSQFPLTGVDANVDPEANECSRATSLRGPLAGAGQRTRPQSISGIPDSPSGRGMHHKMSGPGFKIPGAPSAKGGLPRPATSTNISVGSTAMRPPTALPPGSPRSKAAQAKLQSASASAVRRPRLSLIPSVSGHSFDVKKSGVGPGTTPFSSVTSSDADQSREIESGIIVAGDASPSETPGLRSKPLSHRRAESLLGPTGASGSRIGRNVTRRRPSLGVVDRNLQPAALSPSSAGKQKAQATSAAGKRSGETNSPHRAKRAATAVRSNSPTTPKKEPPVRASHLAPPTKSASQRPRRSLGNFSSSTSVRTPLSSSLLRPPTKLVQQQARQLSAEIDAELMENLKSMASKAGISLQSLEQLVKEGEGVTGESSTAKAPGATFTFEVAKHSKLRVYEPSVSSAEGPTKQSSQKPLQDQSFASDIDACTSAAEADVDASYSHLVPSPPAQRMTGEIDESLKRRDPSMTASDMRKSRAALASPRFSDLAELRNDGDGEQDDSLLQAIQAHSNYHDGDASVLLPAPAPSSSILTALPKPSPRIKRGITSKCALRESIGLEAAFESMELSPPDQRFGDPDALLTNDLDALELDELHAQDSKAHGHGSGLDSCAADPSAGARKEERAETTAMEARIRELEAQLAEERQLREEAEAQRSVQVAVSEDAQAQLAGVQDALEAERHKREEEDAIREVQRQNHEEERSAMAAELAGAKNEDKVRAARYDAARADARRRFQEISRAAAAEYQETVIRADLCLFLKAQCSMWERSLGGVQ</sequence>
<dbReference type="GeneID" id="25265196"/>
<feature type="compositionally biased region" description="Polar residues" evidence="1">
    <location>
        <begin position="52"/>
        <end position="76"/>
    </location>
</feature>
<feature type="compositionally biased region" description="Low complexity" evidence="1">
    <location>
        <begin position="373"/>
        <end position="391"/>
    </location>
</feature>
<feature type="compositionally biased region" description="Basic and acidic residues" evidence="1">
    <location>
        <begin position="742"/>
        <end position="767"/>
    </location>
</feature>
<feature type="compositionally biased region" description="Polar residues" evidence="1">
    <location>
        <begin position="300"/>
        <end position="313"/>
    </location>
</feature>
<evidence type="ECO:0000313" key="2">
    <source>
        <dbReference type="EMBL" id="KDN39021.1"/>
    </source>
</evidence>
<gene>
    <name evidence="2" type="ORF">K437DRAFT_259224</name>
</gene>
<feature type="compositionally biased region" description="Polar residues" evidence="1">
    <location>
        <begin position="218"/>
        <end position="228"/>
    </location>
</feature>
<feature type="compositionally biased region" description="Basic and acidic residues" evidence="1">
    <location>
        <begin position="684"/>
        <end position="694"/>
    </location>
</feature>
<feature type="region of interest" description="Disordered" evidence="1">
    <location>
        <begin position="663"/>
        <end position="694"/>
    </location>
</feature>